<evidence type="ECO:0000313" key="1">
    <source>
        <dbReference type="Ensembl" id="ENSPSMP00000007677.1"/>
    </source>
</evidence>
<reference evidence="1" key="2">
    <citation type="submission" date="2025-09" db="UniProtKB">
        <authorList>
            <consortium name="Ensembl"/>
        </authorList>
    </citation>
    <scope>IDENTIFICATION</scope>
</reference>
<proteinExistence type="predicted"/>
<accession>A0A8C8YZD0</accession>
<evidence type="ECO:0000313" key="2">
    <source>
        <dbReference type="Proteomes" id="UP000694414"/>
    </source>
</evidence>
<protein>
    <submittedName>
        <fullName evidence="1">Uncharacterized protein</fullName>
    </submittedName>
</protein>
<keyword evidence="2" id="KW-1185">Reference proteome</keyword>
<dbReference type="AlphaFoldDB" id="A0A8C8YZD0"/>
<name>A0A8C8YZD0_PROSS</name>
<sequence>GKTGCGCFQSPSHFAVSFNFGPEFPSSSTFINMHYYAPNNFLTCIIWQLLHYIDKVVVATKNLDIDQ</sequence>
<organism evidence="1 2">
    <name type="scientific">Prolemur simus</name>
    <name type="common">Greater bamboo lemur</name>
    <name type="synonym">Hapalemur simus</name>
    <dbReference type="NCBI Taxonomy" id="1328070"/>
    <lineage>
        <taxon>Eukaryota</taxon>
        <taxon>Metazoa</taxon>
        <taxon>Chordata</taxon>
        <taxon>Craniata</taxon>
        <taxon>Vertebrata</taxon>
        <taxon>Euteleostomi</taxon>
        <taxon>Mammalia</taxon>
        <taxon>Eutheria</taxon>
        <taxon>Euarchontoglires</taxon>
        <taxon>Primates</taxon>
        <taxon>Strepsirrhini</taxon>
        <taxon>Lemuriformes</taxon>
        <taxon>Lemuridae</taxon>
        <taxon>Prolemur</taxon>
    </lineage>
</organism>
<reference evidence="1" key="1">
    <citation type="submission" date="2025-08" db="UniProtKB">
        <authorList>
            <consortium name="Ensembl"/>
        </authorList>
    </citation>
    <scope>IDENTIFICATION</scope>
</reference>
<dbReference type="Proteomes" id="UP000694414">
    <property type="component" value="Unplaced"/>
</dbReference>
<dbReference type="Ensembl" id="ENSPSMT00000009045.1">
    <property type="protein sequence ID" value="ENSPSMP00000007677.1"/>
    <property type="gene ID" value="ENSPSMG00000005705.1"/>
</dbReference>